<dbReference type="PANTHER" id="PTHR11654">
    <property type="entry name" value="OLIGOPEPTIDE TRANSPORTER-RELATED"/>
    <property type="match status" value="1"/>
</dbReference>
<evidence type="ECO:0000256" key="6">
    <source>
        <dbReference type="ARBA" id="ARBA00022989"/>
    </source>
</evidence>
<dbReference type="InterPro" id="IPR044739">
    <property type="entry name" value="NRT1/PTR"/>
</dbReference>
<sequence length="569" mass="62556">MDNCHISEASSLDDTVDGAVDDKGDPAKRSFSGAWKSAYFIIGMAVVERFVFKGIETNLINYLTGWLGESTVAAAANVNTWSGTSTLLPLLGASIADSYLGQYRTIVIASLTYILGLGLLTLSAVLTSGSSSNCKNRNKTTSCSPSELQVFFFFFSLYVVAIAQGGLKPCLQAFGAEQFDQRDQEECKAKSSFFNWWYFGLAGGAAVSYLIMSYIEENVSWILGFGILCLFMVLGLLLFLFGARTYRYSIKKDERSPFVRIGRVFVAAAKNWKTTPPVEATEEVAQENLPPHQGSNQFKFLNKALLLPGGSGEKGKACSLSDVEEAKAVLRLFPIWATCLGYGIVLAQPPTLFTKQGTTLDRSIGSGFHIPAASLQFFRALTVLIFIPIYDRIFVPIARSLTRKPSGITMLQRIGTGIFLIAITMVIAALVELKRLKTAEEYELLDMPKTTLPMKVWWLIPQFIFLGISDSFTSVGIQEFFCDQMPNELRSVGVSLQLSIVGLGSLLSTSLISVIGKITSGDGRDSWFSDNLNRAHLDYFYWLLAGLTAIGLAVYLFFAKSYIYNRSTT</sequence>
<comment type="caution">
    <text evidence="9">The sequence shown here is derived from an EMBL/GenBank/DDBJ whole genome shotgun (WGS) entry which is preliminary data.</text>
</comment>
<keyword evidence="7 8" id="KW-0472">Membrane</keyword>
<evidence type="ECO:0000256" key="3">
    <source>
        <dbReference type="ARBA" id="ARBA00022448"/>
    </source>
</evidence>
<keyword evidence="3" id="KW-0813">Transport</keyword>
<dbReference type="GO" id="GO:0009705">
    <property type="term" value="C:plant-type vacuole membrane"/>
    <property type="evidence" value="ECO:0007669"/>
    <property type="project" value="UniProtKB-ARBA"/>
</dbReference>
<dbReference type="SUPFAM" id="SSF103473">
    <property type="entry name" value="MFS general substrate transporter"/>
    <property type="match status" value="1"/>
</dbReference>
<dbReference type="AlphaFoldDB" id="A0A438IFY1"/>
<feature type="transmembrane region" description="Helical" evidence="8">
    <location>
        <begin position="221"/>
        <end position="242"/>
    </location>
</feature>
<keyword evidence="4" id="KW-0597">Phosphoprotein</keyword>
<feature type="transmembrane region" description="Helical" evidence="8">
    <location>
        <begin position="368"/>
        <end position="390"/>
    </location>
</feature>
<dbReference type="Pfam" id="PF00854">
    <property type="entry name" value="PTR2"/>
    <property type="match status" value="1"/>
</dbReference>
<feature type="transmembrane region" description="Helical" evidence="8">
    <location>
        <begin position="148"/>
        <end position="167"/>
    </location>
</feature>
<dbReference type="GO" id="GO:0080054">
    <property type="term" value="F:low-affinity nitrate transmembrane transporter activity"/>
    <property type="evidence" value="ECO:0007669"/>
    <property type="project" value="UniProtKB-ARBA"/>
</dbReference>
<evidence type="ECO:0000256" key="1">
    <source>
        <dbReference type="ARBA" id="ARBA00004141"/>
    </source>
</evidence>
<evidence type="ECO:0000256" key="7">
    <source>
        <dbReference type="ARBA" id="ARBA00023136"/>
    </source>
</evidence>
<protein>
    <submittedName>
        <fullName evidence="9">Protein NRT1/ PTR family 5.10</fullName>
    </submittedName>
</protein>
<dbReference type="GO" id="GO:0071916">
    <property type="term" value="F:dipeptide transmembrane transporter activity"/>
    <property type="evidence" value="ECO:0007669"/>
    <property type="project" value="InterPro"/>
</dbReference>
<evidence type="ECO:0000256" key="4">
    <source>
        <dbReference type="ARBA" id="ARBA00022553"/>
    </source>
</evidence>
<feature type="transmembrane region" description="Helical" evidence="8">
    <location>
        <begin position="498"/>
        <end position="519"/>
    </location>
</feature>
<evidence type="ECO:0000313" key="10">
    <source>
        <dbReference type="Proteomes" id="UP000288805"/>
    </source>
</evidence>
<feature type="transmembrane region" description="Helical" evidence="8">
    <location>
        <begin position="196"/>
        <end position="215"/>
    </location>
</feature>
<accession>A0A438IFY1</accession>
<organism evidence="9 10">
    <name type="scientific">Vitis vinifera</name>
    <name type="common">Grape</name>
    <dbReference type="NCBI Taxonomy" id="29760"/>
    <lineage>
        <taxon>Eukaryota</taxon>
        <taxon>Viridiplantae</taxon>
        <taxon>Streptophyta</taxon>
        <taxon>Embryophyta</taxon>
        <taxon>Tracheophyta</taxon>
        <taxon>Spermatophyta</taxon>
        <taxon>Magnoliopsida</taxon>
        <taxon>eudicotyledons</taxon>
        <taxon>Gunneridae</taxon>
        <taxon>Pentapetalae</taxon>
        <taxon>rosids</taxon>
        <taxon>Vitales</taxon>
        <taxon>Vitaceae</taxon>
        <taxon>Viteae</taxon>
        <taxon>Vitis</taxon>
    </lineage>
</organism>
<evidence type="ECO:0000256" key="5">
    <source>
        <dbReference type="ARBA" id="ARBA00022692"/>
    </source>
</evidence>
<feature type="transmembrane region" description="Helical" evidence="8">
    <location>
        <begin position="329"/>
        <end position="348"/>
    </location>
</feature>
<comment type="similarity">
    <text evidence="2">Belongs to the major facilitator superfamily. Proton-dependent oligopeptide transporter (POT/PTR) (TC 2.A.17) family.</text>
</comment>
<name>A0A438IFY1_VITVI</name>
<dbReference type="InterPro" id="IPR036259">
    <property type="entry name" value="MFS_trans_sf"/>
</dbReference>
<dbReference type="Proteomes" id="UP000288805">
    <property type="component" value="Unassembled WGS sequence"/>
</dbReference>
<gene>
    <name evidence="9" type="primary">NPF5.10_28</name>
    <name evidence="9" type="ORF">CK203_031517</name>
</gene>
<dbReference type="FunFam" id="1.20.1250.20:FF:000147">
    <property type="entry name" value="Protein NRT1/ PTR family 5.10"/>
    <property type="match status" value="1"/>
</dbReference>
<dbReference type="GO" id="GO:0042937">
    <property type="term" value="F:tripeptide transmembrane transporter activity"/>
    <property type="evidence" value="ECO:0007669"/>
    <property type="project" value="InterPro"/>
</dbReference>
<keyword evidence="5 8" id="KW-0812">Transmembrane</keyword>
<feature type="transmembrane region" description="Helical" evidence="8">
    <location>
        <begin position="106"/>
        <end position="128"/>
    </location>
</feature>
<evidence type="ECO:0000256" key="8">
    <source>
        <dbReference type="SAM" id="Phobius"/>
    </source>
</evidence>
<dbReference type="InterPro" id="IPR000109">
    <property type="entry name" value="POT_fam"/>
</dbReference>
<comment type="subcellular location">
    <subcellularLocation>
        <location evidence="1">Membrane</location>
        <topology evidence="1">Multi-pass membrane protein</topology>
    </subcellularLocation>
</comment>
<proteinExistence type="inferred from homology"/>
<dbReference type="Gene3D" id="1.20.1250.20">
    <property type="entry name" value="MFS general substrate transporter like domains"/>
    <property type="match status" value="1"/>
</dbReference>
<feature type="transmembrane region" description="Helical" evidence="8">
    <location>
        <begin position="411"/>
        <end position="431"/>
    </location>
</feature>
<reference evidence="9 10" key="1">
    <citation type="journal article" date="2018" name="PLoS Genet.">
        <title>Population sequencing reveals clonal diversity and ancestral inbreeding in the grapevine cultivar Chardonnay.</title>
        <authorList>
            <person name="Roach M.J."/>
            <person name="Johnson D.L."/>
            <person name="Bohlmann J."/>
            <person name="van Vuuren H.J."/>
            <person name="Jones S.J."/>
            <person name="Pretorius I.S."/>
            <person name="Schmidt S.A."/>
            <person name="Borneman A.R."/>
        </authorList>
    </citation>
    <scope>NUCLEOTIDE SEQUENCE [LARGE SCALE GENOMIC DNA]</scope>
    <source>
        <strain evidence="10">cv. Chardonnay</strain>
        <tissue evidence="9">Leaf</tissue>
    </source>
</reference>
<evidence type="ECO:0000256" key="2">
    <source>
        <dbReference type="ARBA" id="ARBA00005982"/>
    </source>
</evidence>
<dbReference type="EMBL" id="QGNW01000112">
    <property type="protein sequence ID" value="RVW95648.1"/>
    <property type="molecule type" value="Genomic_DNA"/>
</dbReference>
<feature type="transmembrane region" description="Helical" evidence="8">
    <location>
        <begin position="539"/>
        <end position="558"/>
    </location>
</feature>
<dbReference type="CDD" id="cd17417">
    <property type="entry name" value="MFS_NPF5"/>
    <property type="match status" value="1"/>
</dbReference>
<keyword evidence="6 8" id="KW-1133">Transmembrane helix</keyword>
<evidence type="ECO:0000313" key="9">
    <source>
        <dbReference type="EMBL" id="RVW95648.1"/>
    </source>
</evidence>
<feature type="transmembrane region" description="Helical" evidence="8">
    <location>
        <begin position="456"/>
        <end position="477"/>
    </location>
</feature>